<organism evidence="17 18">
    <name type="scientific">Sinanodonta woodiana</name>
    <name type="common">Chinese pond mussel</name>
    <name type="synonym">Anodonta woodiana</name>
    <dbReference type="NCBI Taxonomy" id="1069815"/>
    <lineage>
        <taxon>Eukaryota</taxon>
        <taxon>Metazoa</taxon>
        <taxon>Spiralia</taxon>
        <taxon>Lophotrochozoa</taxon>
        <taxon>Mollusca</taxon>
        <taxon>Bivalvia</taxon>
        <taxon>Autobranchia</taxon>
        <taxon>Heteroconchia</taxon>
        <taxon>Palaeoheterodonta</taxon>
        <taxon>Unionida</taxon>
        <taxon>Unionoidea</taxon>
        <taxon>Unionidae</taxon>
        <taxon>Unioninae</taxon>
        <taxon>Sinanodonta</taxon>
    </lineage>
</organism>
<dbReference type="Proteomes" id="UP001634394">
    <property type="component" value="Unassembled WGS sequence"/>
</dbReference>
<evidence type="ECO:0000256" key="5">
    <source>
        <dbReference type="ARBA" id="ARBA00022692"/>
    </source>
</evidence>
<evidence type="ECO:0000259" key="16">
    <source>
        <dbReference type="PROSITE" id="PS50259"/>
    </source>
</evidence>
<evidence type="ECO:0000256" key="8">
    <source>
        <dbReference type="ARBA" id="ARBA00023040"/>
    </source>
</evidence>
<evidence type="ECO:0000256" key="4">
    <source>
        <dbReference type="ARBA" id="ARBA00022553"/>
    </source>
</evidence>
<dbReference type="GO" id="GO:0004930">
    <property type="term" value="F:G protein-coupled receptor activity"/>
    <property type="evidence" value="ECO:0007669"/>
    <property type="project" value="UniProtKB-KW"/>
</dbReference>
<dbReference type="Pfam" id="PF00003">
    <property type="entry name" value="7tm_3"/>
    <property type="match status" value="1"/>
</dbReference>
<feature type="transmembrane region" description="Helical" evidence="14">
    <location>
        <begin position="808"/>
        <end position="828"/>
    </location>
</feature>
<evidence type="ECO:0000256" key="12">
    <source>
        <dbReference type="ARBA" id="ARBA00023180"/>
    </source>
</evidence>
<keyword evidence="7 14" id="KW-1133">Transmembrane helix</keyword>
<evidence type="ECO:0000256" key="13">
    <source>
        <dbReference type="ARBA" id="ARBA00023224"/>
    </source>
</evidence>
<sequence length="1299" mass="146472">MYRRKTHLLQGSLKGLIFMLATFTQKTACKQRFAKKEGDIIIGALFPVHRAPSDTSKYTRTCGEIWEQYGIHRIEMFFLIVEEINSNPDILPNVTLGWDIRDSCWYAPIAMEQSIDFIKTSIASLDKSEGNDTRVSSCRKKEEKPIAGLIGPGSSQNTIQVQNMLQMFHIPQIGYSATSMDLSSKNLYKYFVRVVPSDKYQAQAMVDIVLRYNWTYISTVHTDGNYGTRGIDLFHALAKEKGLCVANNLEAPNQQDDAIHDKIIKTLIETDRARVIVCFCEGMTIRRLYEATERVPKAKGYFVILGSDGWADRPDVISGIEETAAGGLSIKLLSKPIPSFDNYFLSLRPEDNIRNPWFREYWQWKFGCYLDWLPLEEQDRSQNKSCTGKEYVTKHIQDAKLGYVVKAIYALAFALHNMHLDECNGAPGMCSNMVPIHGSLLIEYLMNVSFTSYSGEAVFFDKNGDPPPRYEIMNFQKVTDSSGNDTYKYNRVGTWVAGHLQMNDSDVYWPTRGFTLPIKSTCSDACPKGSVKKIHRNIACCWVCTPCEENEIMMDSYTCKSCNRGWWPNENLTACKVIPIEYTSWWTTEAMATLITVSVGIFVTLWITVVFLRHNNTPVVKASTRELSYIILVGIIAAYSSNFVILAKPTMVTCYFTRIIPGLSFSLIYGALVTKTNRIARILEGTKKIITKKPRFMSASAQVIITCILVGVECAIITIMLVIEPADSKLDYSQSKRVRLICDTTTPGIIVPLGFDLILIFLCTLYAIKTRNLPENFNEAKFIGFSMYTTCVIWLGFLAIYFGSDQRVITLSISVSLSATVALVLLFFPKVYVMIWTPEKNTRSAFTTSKEVRCHIGSISCASGESMDLIREKKSADRLRVPLQRKASLLARLRCARPSSFVLQRQSSQKVSRTSTMLLTRGNSFHVPVTSSRNQKHQTFSWAKLAAKNEESHQERLSTISSKEDSSEFRKGFRTSRVERIDVECQTEGLGSLSNLRERRNPKRPTYKRQREVHSNNVNDNGENICLRTLSVSSSESGCLVRKSSEQYSSSIRSHLSRGQPVSAGSSSEDFDNEDDFIYYDSISDLLKVRTSGKSFKNDITRCDKYLKSTQDNVSSYNNPESCLTFKNTSAGNINLQVPEREVSTLSTHESKKKITKNLSDSCIRQCESDSKERFSCPSVRHSFSTIMCEGRSFRNSDTLPLISADNVRARSDSQCLSIDSSNIHKVAGKESKSSSHSSFCSISSSPKSTSTVYRCLDNVSDKCGLALDEEEESMLLFQSFLRERGVEFDMSYVESSDV</sequence>
<feature type="transmembrane region" description="Helical" evidence="14">
    <location>
        <begin position="627"/>
        <end position="647"/>
    </location>
</feature>
<dbReference type="FunFam" id="3.40.50.2300:FF:000219">
    <property type="entry name" value="Glutamate metabotropic receptor 5"/>
    <property type="match status" value="2"/>
</dbReference>
<dbReference type="PROSITE" id="PS00981">
    <property type="entry name" value="G_PROTEIN_RECEP_F3_3"/>
    <property type="match status" value="1"/>
</dbReference>
<evidence type="ECO:0000313" key="17">
    <source>
        <dbReference type="EMBL" id="KAL3881956.1"/>
    </source>
</evidence>
<dbReference type="SUPFAM" id="SSF53822">
    <property type="entry name" value="Periplasmic binding protein-like I"/>
    <property type="match status" value="1"/>
</dbReference>
<dbReference type="EMBL" id="JBJQND010000003">
    <property type="protein sequence ID" value="KAL3881956.1"/>
    <property type="molecule type" value="Genomic_DNA"/>
</dbReference>
<comment type="similarity">
    <text evidence="2">Belongs to the G-protein coupled receptor 3 family.</text>
</comment>
<keyword evidence="5 14" id="KW-0812">Transmembrane</keyword>
<dbReference type="PRINTS" id="PR00593">
    <property type="entry name" value="MTABOTROPICR"/>
</dbReference>
<dbReference type="GO" id="GO:0005886">
    <property type="term" value="C:plasma membrane"/>
    <property type="evidence" value="ECO:0007669"/>
    <property type="project" value="UniProtKB-SubCell"/>
</dbReference>
<dbReference type="InterPro" id="IPR017978">
    <property type="entry name" value="GPCR_3_C"/>
</dbReference>
<gene>
    <name evidence="17" type="ORF">ACJMK2_028338</name>
</gene>
<comment type="subcellular location">
    <subcellularLocation>
        <location evidence="1">Cell membrane</location>
        <topology evidence="1">Multi-pass membrane protein</topology>
    </subcellularLocation>
</comment>
<name>A0ABD3X8G4_SINWO</name>
<dbReference type="PRINTS" id="PR00248">
    <property type="entry name" value="GPCRMGR"/>
</dbReference>
<keyword evidence="3" id="KW-1003">Cell membrane</keyword>
<keyword evidence="8" id="KW-0297">G-protein coupled receptor</keyword>
<feature type="signal peptide" evidence="15">
    <location>
        <begin position="1"/>
        <end position="29"/>
    </location>
</feature>
<proteinExistence type="inferred from homology"/>
<dbReference type="InterPro" id="IPR017979">
    <property type="entry name" value="GPCR_3_CS"/>
</dbReference>
<keyword evidence="11" id="KW-0675">Receptor</keyword>
<feature type="chain" id="PRO_5044771967" description="G-protein coupled receptors family 3 profile domain-containing protein" evidence="15">
    <location>
        <begin position="30"/>
        <end position="1299"/>
    </location>
</feature>
<keyword evidence="13" id="KW-0807">Transducer</keyword>
<feature type="transmembrane region" description="Helical" evidence="14">
    <location>
        <begin position="780"/>
        <end position="802"/>
    </location>
</feature>
<dbReference type="Gene3D" id="3.40.50.2300">
    <property type="match status" value="2"/>
</dbReference>
<feature type="transmembrane region" description="Helical" evidence="14">
    <location>
        <begin position="590"/>
        <end position="612"/>
    </location>
</feature>
<keyword evidence="12" id="KW-0325">Glycoprotein</keyword>
<dbReference type="CDD" id="cd15285">
    <property type="entry name" value="7tmC_mGluR_group1"/>
    <property type="match status" value="1"/>
</dbReference>
<evidence type="ECO:0000313" key="18">
    <source>
        <dbReference type="Proteomes" id="UP001634394"/>
    </source>
</evidence>
<evidence type="ECO:0000256" key="6">
    <source>
        <dbReference type="ARBA" id="ARBA00022729"/>
    </source>
</evidence>
<evidence type="ECO:0000256" key="14">
    <source>
        <dbReference type="SAM" id="Phobius"/>
    </source>
</evidence>
<dbReference type="Pfam" id="PF07562">
    <property type="entry name" value="NCD3G"/>
    <property type="match status" value="1"/>
</dbReference>
<keyword evidence="4" id="KW-0597">Phosphoprotein</keyword>
<dbReference type="PROSITE" id="PS50259">
    <property type="entry name" value="G_PROTEIN_RECEP_F3_4"/>
    <property type="match status" value="1"/>
</dbReference>
<evidence type="ECO:0000256" key="3">
    <source>
        <dbReference type="ARBA" id="ARBA00022475"/>
    </source>
</evidence>
<dbReference type="InterPro" id="IPR001828">
    <property type="entry name" value="ANF_lig-bd_rcpt"/>
</dbReference>
<keyword evidence="18" id="KW-1185">Reference proteome</keyword>
<feature type="transmembrane region" description="Helical" evidence="14">
    <location>
        <begin position="701"/>
        <end position="723"/>
    </location>
</feature>
<evidence type="ECO:0000256" key="10">
    <source>
        <dbReference type="ARBA" id="ARBA00023157"/>
    </source>
</evidence>
<evidence type="ECO:0000256" key="9">
    <source>
        <dbReference type="ARBA" id="ARBA00023136"/>
    </source>
</evidence>
<dbReference type="InterPro" id="IPR000337">
    <property type="entry name" value="GPCR_3"/>
</dbReference>
<feature type="transmembrane region" description="Helical" evidence="14">
    <location>
        <begin position="659"/>
        <end position="680"/>
    </location>
</feature>
<feature type="transmembrane region" description="Helical" evidence="14">
    <location>
        <begin position="749"/>
        <end position="768"/>
    </location>
</feature>
<comment type="caution">
    <text evidence="17">The sequence shown here is derived from an EMBL/GenBank/DDBJ whole genome shotgun (WGS) entry which is preliminary data.</text>
</comment>
<dbReference type="InterPro" id="IPR038550">
    <property type="entry name" value="GPCR_3_9-Cys_sf"/>
</dbReference>
<dbReference type="Gene3D" id="2.10.50.30">
    <property type="entry name" value="GPCR, family 3, nine cysteines domain"/>
    <property type="match status" value="1"/>
</dbReference>
<evidence type="ECO:0000256" key="2">
    <source>
        <dbReference type="ARBA" id="ARBA00007242"/>
    </source>
</evidence>
<dbReference type="InterPro" id="IPR011500">
    <property type="entry name" value="GPCR_3_9-Cys_dom"/>
</dbReference>
<dbReference type="InterPro" id="IPR028082">
    <property type="entry name" value="Peripla_BP_I"/>
</dbReference>
<keyword evidence="9 14" id="KW-0472">Membrane</keyword>
<dbReference type="PANTHER" id="PTHR24060">
    <property type="entry name" value="METABOTROPIC GLUTAMATE RECEPTOR"/>
    <property type="match status" value="1"/>
</dbReference>
<feature type="domain" description="G-protein coupled receptors family 3 profile" evidence="16">
    <location>
        <begin position="589"/>
        <end position="850"/>
    </location>
</feature>
<keyword evidence="10" id="KW-1015">Disulfide bond</keyword>
<keyword evidence="6 15" id="KW-0732">Signal</keyword>
<dbReference type="Pfam" id="PF01094">
    <property type="entry name" value="ANF_receptor"/>
    <property type="match status" value="1"/>
</dbReference>
<reference evidence="17 18" key="1">
    <citation type="submission" date="2024-11" db="EMBL/GenBank/DDBJ databases">
        <title>Chromosome-level genome assembly of the freshwater bivalve Anodonta woodiana.</title>
        <authorList>
            <person name="Chen X."/>
        </authorList>
    </citation>
    <scope>NUCLEOTIDE SEQUENCE [LARGE SCALE GENOMIC DNA]</scope>
    <source>
        <strain evidence="17">MN2024</strain>
        <tissue evidence="17">Gills</tissue>
    </source>
</reference>
<evidence type="ECO:0000256" key="11">
    <source>
        <dbReference type="ARBA" id="ARBA00023170"/>
    </source>
</evidence>
<protein>
    <recommendedName>
        <fullName evidence="16">G-protein coupled receptors family 3 profile domain-containing protein</fullName>
    </recommendedName>
</protein>
<evidence type="ECO:0000256" key="15">
    <source>
        <dbReference type="SAM" id="SignalP"/>
    </source>
</evidence>
<dbReference type="InterPro" id="IPR050726">
    <property type="entry name" value="mGluR"/>
</dbReference>
<evidence type="ECO:0000256" key="7">
    <source>
        <dbReference type="ARBA" id="ARBA00022989"/>
    </source>
</evidence>
<dbReference type="InterPro" id="IPR000162">
    <property type="entry name" value="GPCR_3_mtglu_rcpt"/>
</dbReference>
<dbReference type="FunFam" id="2.10.50.30:FF:000001">
    <property type="entry name" value="metabotropic glutamate receptor 1"/>
    <property type="match status" value="1"/>
</dbReference>
<accession>A0ABD3X8G4</accession>
<evidence type="ECO:0000256" key="1">
    <source>
        <dbReference type="ARBA" id="ARBA00004651"/>
    </source>
</evidence>
<dbReference type="GO" id="GO:0007206">
    <property type="term" value="P:phospholipase C-activating G protein-coupled glutamate receptor signaling pathway"/>
    <property type="evidence" value="ECO:0007669"/>
    <property type="project" value="UniProtKB-ARBA"/>
</dbReference>